<feature type="transmembrane region" description="Helical" evidence="7">
    <location>
        <begin position="126"/>
        <end position="152"/>
    </location>
</feature>
<dbReference type="GO" id="GO:0055085">
    <property type="term" value="P:transmembrane transport"/>
    <property type="evidence" value="ECO:0007669"/>
    <property type="project" value="InterPro"/>
</dbReference>
<organism evidence="8 9">
    <name type="scientific">Lichenibacterium ramalinae</name>
    <dbReference type="NCBI Taxonomy" id="2316527"/>
    <lineage>
        <taxon>Bacteria</taxon>
        <taxon>Pseudomonadati</taxon>
        <taxon>Pseudomonadota</taxon>
        <taxon>Alphaproteobacteria</taxon>
        <taxon>Hyphomicrobiales</taxon>
        <taxon>Lichenihabitantaceae</taxon>
        <taxon>Lichenibacterium</taxon>
    </lineage>
</organism>
<feature type="transmembrane region" description="Helical" evidence="7">
    <location>
        <begin position="211"/>
        <end position="235"/>
    </location>
</feature>
<dbReference type="Proteomes" id="UP000289411">
    <property type="component" value="Unassembled WGS sequence"/>
</dbReference>
<evidence type="ECO:0000256" key="6">
    <source>
        <dbReference type="RuleBase" id="RU003943"/>
    </source>
</evidence>
<keyword evidence="9" id="KW-1185">Reference proteome</keyword>
<comment type="similarity">
    <text evidence="2 6">Belongs to the ABC-3 integral membrane protein family.</text>
</comment>
<evidence type="ECO:0000313" key="8">
    <source>
        <dbReference type="EMBL" id="RYB05302.1"/>
    </source>
</evidence>
<evidence type="ECO:0000256" key="1">
    <source>
        <dbReference type="ARBA" id="ARBA00004141"/>
    </source>
</evidence>
<keyword evidence="3 6" id="KW-0812">Transmembrane</keyword>
<evidence type="ECO:0000256" key="2">
    <source>
        <dbReference type="ARBA" id="ARBA00008034"/>
    </source>
</evidence>
<evidence type="ECO:0000256" key="7">
    <source>
        <dbReference type="SAM" id="Phobius"/>
    </source>
</evidence>
<dbReference type="InterPro" id="IPR001626">
    <property type="entry name" value="ABC_TroCD"/>
</dbReference>
<protein>
    <submittedName>
        <fullName evidence="8">Metal ABC transporter permease</fullName>
    </submittedName>
</protein>
<dbReference type="OrthoDB" id="2375762at2"/>
<reference evidence="8 9" key="2">
    <citation type="submission" date="2019-02" db="EMBL/GenBank/DDBJ databases">
        <title>'Lichenibacterium ramalinii' gen. nov. sp. nov., 'Lichenibacterium minor' gen. nov. sp. nov.</title>
        <authorList>
            <person name="Pankratov T."/>
        </authorList>
    </citation>
    <scope>NUCLEOTIDE SEQUENCE [LARGE SCALE GENOMIC DNA]</scope>
    <source>
        <strain evidence="8 9">RmlP001</strain>
    </source>
</reference>
<name>A0A4V1RIS5_9HYPH</name>
<feature type="transmembrane region" description="Helical" evidence="7">
    <location>
        <begin position="241"/>
        <end position="263"/>
    </location>
</feature>
<dbReference type="PANTHER" id="PTHR30477">
    <property type="entry name" value="ABC-TRANSPORTER METAL-BINDING PROTEIN"/>
    <property type="match status" value="1"/>
</dbReference>
<dbReference type="Gene3D" id="1.10.3470.10">
    <property type="entry name" value="ABC transporter involved in vitamin B12 uptake, BtuC"/>
    <property type="match status" value="1"/>
</dbReference>
<keyword evidence="4 7" id="KW-1133">Transmembrane helix</keyword>
<dbReference type="Pfam" id="PF00950">
    <property type="entry name" value="ABC-3"/>
    <property type="match status" value="1"/>
</dbReference>
<feature type="transmembrane region" description="Helical" evidence="7">
    <location>
        <begin position="50"/>
        <end position="73"/>
    </location>
</feature>
<gene>
    <name evidence="8" type="ORF">D3272_10165</name>
</gene>
<keyword evidence="6" id="KW-0813">Transport</keyword>
<feature type="transmembrane region" description="Helical" evidence="7">
    <location>
        <begin position="12"/>
        <end position="30"/>
    </location>
</feature>
<reference evidence="8 9" key="1">
    <citation type="submission" date="2018-09" db="EMBL/GenBank/DDBJ databases">
        <authorList>
            <person name="Grouzdev D.S."/>
            <person name="Krutkina M.S."/>
        </authorList>
    </citation>
    <scope>NUCLEOTIDE SEQUENCE [LARGE SCALE GENOMIC DNA]</scope>
    <source>
        <strain evidence="8 9">RmlP001</strain>
    </source>
</reference>
<dbReference type="EMBL" id="QYBC01000007">
    <property type="protein sequence ID" value="RYB05302.1"/>
    <property type="molecule type" value="Genomic_DNA"/>
</dbReference>
<sequence>MLAYDFMRTAFLASGIVAVLSGLVGYFLVLRNQTFAGHALSHVGFTGATGAILIGVPSLWGLVGFTLLAGLAMGALGEKLSARDVAIGMTLSLALGFGLLFLHFYTAFATQATALLFGNVLGVDRAALASLAVLGVASIVALACISRPLLFASLQPELAEARGVPLRLLSTAFLGIVAVAVSESAQIVGVLLVFTLMVGPGAAARNLSSRFGAGVALSAALAVAEAWGGLVLAWFTDWPVSFWITALSAAVYGLSLAAAPVAAARASARRLGAARTPGPGAASVPPDPHRRFQADAAALDAKLD</sequence>
<dbReference type="AlphaFoldDB" id="A0A4V1RIS5"/>
<evidence type="ECO:0000256" key="5">
    <source>
        <dbReference type="ARBA" id="ARBA00023136"/>
    </source>
</evidence>
<dbReference type="RefSeq" id="WP_129219053.1">
    <property type="nucleotide sequence ID" value="NZ_QYBC01000007.1"/>
</dbReference>
<proteinExistence type="inferred from homology"/>
<evidence type="ECO:0000313" key="9">
    <source>
        <dbReference type="Proteomes" id="UP000289411"/>
    </source>
</evidence>
<evidence type="ECO:0000256" key="3">
    <source>
        <dbReference type="ARBA" id="ARBA00022692"/>
    </source>
</evidence>
<accession>A0A4V1RIS5</accession>
<dbReference type="SUPFAM" id="SSF81345">
    <property type="entry name" value="ABC transporter involved in vitamin B12 uptake, BtuC"/>
    <property type="match status" value="1"/>
</dbReference>
<evidence type="ECO:0000256" key="4">
    <source>
        <dbReference type="ARBA" id="ARBA00022989"/>
    </source>
</evidence>
<comment type="caution">
    <text evidence="8">The sequence shown here is derived from an EMBL/GenBank/DDBJ whole genome shotgun (WGS) entry which is preliminary data.</text>
</comment>
<dbReference type="PANTHER" id="PTHR30477:SF21">
    <property type="entry name" value="ABC-3 PROTEIN"/>
    <property type="match status" value="1"/>
</dbReference>
<comment type="subcellular location">
    <subcellularLocation>
        <location evidence="6">Cell membrane</location>
        <topology evidence="6">Multi-pass membrane protein</topology>
    </subcellularLocation>
    <subcellularLocation>
        <location evidence="1">Membrane</location>
        <topology evidence="1">Multi-pass membrane protein</topology>
    </subcellularLocation>
</comment>
<dbReference type="GO" id="GO:0043190">
    <property type="term" value="C:ATP-binding cassette (ABC) transporter complex"/>
    <property type="evidence" value="ECO:0007669"/>
    <property type="project" value="InterPro"/>
</dbReference>
<feature type="transmembrane region" description="Helical" evidence="7">
    <location>
        <begin position="85"/>
        <end position="106"/>
    </location>
</feature>
<keyword evidence="5 7" id="KW-0472">Membrane</keyword>
<dbReference type="InterPro" id="IPR037294">
    <property type="entry name" value="ABC_BtuC-like"/>
</dbReference>